<dbReference type="EMBL" id="CP010537">
    <property type="protein sequence ID" value="AJG22269.1"/>
    <property type="molecule type" value="Genomic_DNA"/>
</dbReference>
<dbReference type="Pfam" id="PF13609">
    <property type="entry name" value="Porin_4"/>
    <property type="match status" value="1"/>
</dbReference>
<comment type="subunit">
    <text evidence="2">Homotrimer.</text>
</comment>
<reference evidence="13 14" key="1">
    <citation type="journal article" date="2015" name="Genome Announc.">
        <title>Complete Genome Sequence of Cupriavidus basilensis 4G11, Isolated from the Oak Ridge Field Research Center Site.</title>
        <authorList>
            <person name="Ray J."/>
            <person name="Waters R.J."/>
            <person name="Skerker J.M."/>
            <person name="Kuehl J.V."/>
            <person name="Price M.N."/>
            <person name="Huang J."/>
            <person name="Chakraborty R."/>
            <person name="Arkin A.P."/>
            <person name="Deutschbauer A."/>
        </authorList>
    </citation>
    <scope>NUCLEOTIDE SEQUENCE [LARGE SCALE GENOMIC DNA]</scope>
    <source>
        <strain evidence="13">4G11</strain>
    </source>
</reference>
<keyword evidence="14" id="KW-1185">Reference proteome</keyword>
<feature type="chain" id="PRO_5002173913" evidence="11">
    <location>
        <begin position="24"/>
        <end position="367"/>
    </location>
</feature>
<keyword evidence="8" id="KW-0626">Porin</keyword>
<evidence type="ECO:0000256" key="1">
    <source>
        <dbReference type="ARBA" id="ARBA00004571"/>
    </source>
</evidence>
<feature type="signal peptide" evidence="11">
    <location>
        <begin position="1"/>
        <end position="23"/>
    </location>
</feature>
<evidence type="ECO:0000256" key="8">
    <source>
        <dbReference type="ARBA" id="ARBA00023114"/>
    </source>
</evidence>
<dbReference type="GO" id="GO:0006811">
    <property type="term" value="P:monoatomic ion transport"/>
    <property type="evidence" value="ECO:0007669"/>
    <property type="project" value="UniProtKB-KW"/>
</dbReference>
<keyword evidence="10" id="KW-0998">Cell outer membrane</keyword>
<evidence type="ECO:0000256" key="9">
    <source>
        <dbReference type="ARBA" id="ARBA00023136"/>
    </source>
</evidence>
<evidence type="ECO:0000256" key="5">
    <source>
        <dbReference type="ARBA" id="ARBA00022692"/>
    </source>
</evidence>
<dbReference type="Proteomes" id="UP000031843">
    <property type="component" value="Chromosome secondary"/>
</dbReference>
<dbReference type="InterPro" id="IPR033900">
    <property type="entry name" value="Gram_neg_porin_domain"/>
</dbReference>
<feature type="domain" description="Porin" evidence="12">
    <location>
        <begin position="14"/>
        <end position="336"/>
    </location>
</feature>
<evidence type="ECO:0000313" key="14">
    <source>
        <dbReference type="Proteomes" id="UP000031843"/>
    </source>
</evidence>
<keyword evidence="3" id="KW-0813">Transport</keyword>
<dbReference type="PANTHER" id="PTHR34501">
    <property type="entry name" value="PROTEIN YDDL-RELATED"/>
    <property type="match status" value="1"/>
</dbReference>
<dbReference type="PANTHER" id="PTHR34501:SF9">
    <property type="entry name" value="MAJOR OUTER MEMBRANE PROTEIN P.IA"/>
    <property type="match status" value="1"/>
</dbReference>
<keyword evidence="4" id="KW-1134">Transmembrane beta strand</keyword>
<dbReference type="Gene3D" id="2.40.160.10">
    <property type="entry name" value="Porin"/>
    <property type="match status" value="1"/>
</dbReference>
<accession>A0A0C4YJZ0</accession>
<dbReference type="GO" id="GO:0009279">
    <property type="term" value="C:cell outer membrane"/>
    <property type="evidence" value="ECO:0007669"/>
    <property type="project" value="UniProtKB-SubCell"/>
</dbReference>
<dbReference type="OrthoDB" id="8679056at2"/>
<dbReference type="STRING" id="68895.RR42_s0678"/>
<evidence type="ECO:0000256" key="7">
    <source>
        <dbReference type="ARBA" id="ARBA00023065"/>
    </source>
</evidence>
<evidence type="ECO:0000259" key="12">
    <source>
        <dbReference type="Pfam" id="PF13609"/>
    </source>
</evidence>
<evidence type="ECO:0000313" key="13">
    <source>
        <dbReference type="EMBL" id="AJG22269.1"/>
    </source>
</evidence>
<dbReference type="SUPFAM" id="SSF56935">
    <property type="entry name" value="Porins"/>
    <property type="match status" value="1"/>
</dbReference>
<protein>
    <submittedName>
        <fullName evidence="13">Outer membrane porin protein 32</fullName>
    </submittedName>
</protein>
<dbReference type="InterPro" id="IPR050298">
    <property type="entry name" value="Gram-neg_bact_OMP"/>
</dbReference>
<proteinExistence type="predicted"/>
<dbReference type="KEGG" id="cbw:RR42_s0678"/>
<organism evidence="13 14">
    <name type="scientific">Cupriavidus basilensis</name>
    <dbReference type="NCBI Taxonomy" id="68895"/>
    <lineage>
        <taxon>Bacteria</taxon>
        <taxon>Pseudomonadati</taxon>
        <taxon>Pseudomonadota</taxon>
        <taxon>Betaproteobacteria</taxon>
        <taxon>Burkholderiales</taxon>
        <taxon>Burkholderiaceae</taxon>
        <taxon>Cupriavidus</taxon>
    </lineage>
</organism>
<evidence type="ECO:0000256" key="4">
    <source>
        <dbReference type="ARBA" id="ARBA00022452"/>
    </source>
</evidence>
<dbReference type="AlphaFoldDB" id="A0A0C4YJZ0"/>
<name>A0A0C4YJZ0_9BURK</name>
<evidence type="ECO:0000256" key="2">
    <source>
        <dbReference type="ARBA" id="ARBA00011233"/>
    </source>
</evidence>
<keyword evidence="6 11" id="KW-0732">Signal</keyword>
<dbReference type="GO" id="GO:0015288">
    <property type="term" value="F:porin activity"/>
    <property type="evidence" value="ECO:0007669"/>
    <property type="project" value="UniProtKB-KW"/>
</dbReference>
<keyword evidence="7" id="KW-0406">Ion transport</keyword>
<dbReference type="CDD" id="cd00342">
    <property type="entry name" value="gram_neg_porins"/>
    <property type="match status" value="1"/>
</dbReference>
<keyword evidence="5" id="KW-0812">Transmembrane</keyword>
<evidence type="ECO:0000256" key="6">
    <source>
        <dbReference type="ARBA" id="ARBA00022729"/>
    </source>
</evidence>
<evidence type="ECO:0000256" key="10">
    <source>
        <dbReference type="ARBA" id="ARBA00023237"/>
    </source>
</evidence>
<sequence>MKFHTKIAGLVATVTLITTPAHAQSAVTLYGVVDTGVAFVNGVGASRSSVAFMPNLSGTVPSRWGLRGTEDLGAGNKALFWLESGFAPDTGVANQGGRIFGRQALVGISGQWGQAAVGRQYTMLFWAMAEPDMLGPNIFGSGSFDTYLPNARADNALSYKGTFGGVTIGATYSFGRDSVNAGPSPAGTNCAGESPADKSACREWSVLLKYDTSSWSIGAAYDSQRGGAGAFGGLTRSDLKDDRLSINGYFMLGQAKIGGGWLRRNNEGSPTPISDLYYLGTSFPITPAFSVDAEGFHQRFHDSANKAWMFAARGTYAFSRRTSVYATAGYIDNRGNLTLSVNAGQAGTNTNAGGNQLGAMVGMKHIF</sequence>
<dbReference type="GO" id="GO:0046930">
    <property type="term" value="C:pore complex"/>
    <property type="evidence" value="ECO:0007669"/>
    <property type="project" value="UniProtKB-KW"/>
</dbReference>
<dbReference type="InterPro" id="IPR023614">
    <property type="entry name" value="Porin_dom_sf"/>
</dbReference>
<gene>
    <name evidence="13" type="ORF">RR42_s0678</name>
</gene>
<evidence type="ECO:0000256" key="11">
    <source>
        <dbReference type="SAM" id="SignalP"/>
    </source>
</evidence>
<keyword evidence="9" id="KW-0472">Membrane</keyword>
<evidence type="ECO:0000256" key="3">
    <source>
        <dbReference type="ARBA" id="ARBA00022448"/>
    </source>
</evidence>
<comment type="subcellular location">
    <subcellularLocation>
        <location evidence="1">Cell outer membrane</location>
        <topology evidence="1">Multi-pass membrane protein</topology>
    </subcellularLocation>
</comment>
<dbReference type="RefSeq" id="WP_043353658.1">
    <property type="nucleotide sequence ID" value="NZ_CP010537.1"/>
</dbReference>